<feature type="disulfide bond" evidence="12">
    <location>
        <begin position="105"/>
        <end position="108"/>
    </location>
</feature>
<comment type="subcellular location">
    <subcellularLocation>
        <location evidence="10">Cytoplasmic vesicle</location>
        <location evidence="10">Secretory vesicle</location>
        <location evidence="10">Cortical granule</location>
    </subcellularLocation>
</comment>
<dbReference type="PROSITE" id="PS01180">
    <property type="entry name" value="CUB"/>
    <property type="match status" value="2"/>
</dbReference>
<accession>A0A8J0SCT8</accession>
<dbReference type="OrthoDB" id="291007at2759"/>
<feature type="active site" evidence="12">
    <location>
        <position position="197"/>
    </location>
</feature>
<dbReference type="SMART" id="SM00042">
    <property type="entry name" value="CUB"/>
    <property type="match status" value="2"/>
</dbReference>
<evidence type="ECO:0000256" key="8">
    <source>
        <dbReference type="ARBA" id="ARBA00023049"/>
    </source>
</evidence>
<dbReference type="Pfam" id="PF01400">
    <property type="entry name" value="Astacin"/>
    <property type="match status" value="1"/>
</dbReference>
<evidence type="ECO:0000313" key="18">
    <source>
        <dbReference type="Xenbase" id="XB-GENE-22069665"/>
    </source>
</evidence>
<dbReference type="PANTHER" id="PTHR10127">
    <property type="entry name" value="DISCOIDIN, CUB, EGF, LAMININ , AND ZINC METALLOPROTEASE DOMAIN CONTAINING"/>
    <property type="match status" value="1"/>
</dbReference>
<evidence type="ECO:0000256" key="3">
    <source>
        <dbReference type="ARBA" id="ARBA00022723"/>
    </source>
</evidence>
<dbReference type="InterPro" id="IPR024079">
    <property type="entry name" value="MetalloPept_cat_dom_sf"/>
</dbReference>
<feature type="binding site" evidence="12">
    <location>
        <position position="196"/>
    </location>
    <ligand>
        <name>Zn(2+)</name>
        <dbReference type="ChEBI" id="CHEBI:29105"/>
        <note>catalytic</note>
    </ligand>
</feature>
<dbReference type="Proteomes" id="UP000008143">
    <property type="component" value="Chromosome 4"/>
</dbReference>
<dbReference type="FunFam" id="2.60.120.290:FF:000013">
    <property type="entry name" value="Membrane frizzled-related protein"/>
    <property type="match status" value="1"/>
</dbReference>
<evidence type="ECO:0000259" key="14">
    <source>
        <dbReference type="PROSITE" id="PS01180"/>
    </source>
</evidence>
<keyword evidence="6 12" id="KW-0378">Hydrolase</keyword>
<comment type="cofactor">
    <cofactor evidence="12 13">
        <name>Zn(2+)</name>
        <dbReference type="ChEBI" id="CHEBI:29105"/>
    </cofactor>
    <text evidence="12 13">Binds 1 zinc ion per subunit.</text>
</comment>
<feature type="domain" description="CUB" evidence="14">
    <location>
        <begin position="296"/>
        <end position="411"/>
    </location>
</feature>
<dbReference type="SUPFAM" id="SSF49854">
    <property type="entry name" value="Spermadhesin, CUB domain"/>
    <property type="match status" value="2"/>
</dbReference>
<dbReference type="GO" id="GO:0004222">
    <property type="term" value="F:metalloendopeptidase activity"/>
    <property type="evidence" value="ECO:0000318"/>
    <property type="project" value="GO_Central"/>
</dbReference>
<dbReference type="CTD" id="100492324"/>
<comment type="caution">
    <text evidence="11">Lacks conserved residue(s) required for the propagation of feature annotation.</text>
</comment>
<keyword evidence="9 12" id="KW-1015">Disulfide bond</keyword>
<dbReference type="SUPFAM" id="SSF55486">
    <property type="entry name" value="Metalloproteases ('zincins'), catalytic domain"/>
    <property type="match status" value="1"/>
</dbReference>
<dbReference type="GO" id="GO:0060473">
    <property type="term" value="C:cortical granule"/>
    <property type="evidence" value="ECO:0007669"/>
    <property type="project" value="UniProtKB-SubCell"/>
</dbReference>
<feature type="binding site" evidence="12">
    <location>
        <position position="206"/>
    </location>
    <ligand>
        <name>Zn(2+)</name>
        <dbReference type="ChEBI" id="CHEBI:29105"/>
        <note>catalytic</note>
    </ligand>
</feature>
<dbReference type="GO" id="GO:0005615">
    <property type="term" value="C:extracellular space"/>
    <property type="evidence" value="ECO:0000318"/>
    <property type="project" value="GO_Central"/>
</dbReference>
<evidence type="ECO:0000259" key="15">
    <source>
        <dbReference type="PROSITE" id="PS51864"/>
    </source>
</evidence>
<dbReference type="AGR" id="Xenbase:XB-GENE-22069665"/>
<dbReference type="AlphaFoldDB" id="A0A8J0SCT8"/>
<dbReference type="Xenbase" id="XB-GENE-22069665">
    <property type="gene designation" value="astl2b"/>
</dbReference>
<dbReference type="KEGG" id="xtr:100492324"/>
<evidence type="ECO:0000313" key="17">
    <source>
        <dbReference type="RefSeq" id="XP_012817271.2"/>
    </source>
</evidence>
<dbReference type="InterPro" id="IPR001506">
    <property type="entry name" value="Peptidase_M12A"/>
</dbReference>
<dbReference type="InterPro" id="IPR000859">
    <property type="entry name" value="CUB_dom"/>
</dbReference>
<dbReference type="GeneID" id="100492324"/>
<evidence type="ECO:0000256" key="7">
    <source>
        <dbReference type="ARBA" id="ARBA00022833"/>
    </source>
</evidence>
<feature type="domain" description="Peptidase M12A" evidence="15">
    <location>
        <begin position="101"/>
        <end position="297"/>
    </location>
</feature>
<dbReference type="FunFam" id="3.40.390.10:FF:000040">
    <property type="entry name" value="Metalloendopeptidase"/>
    <property type="match status" value="1"/>
</dbReference>
<evidence type="ECO:0000256" key="1">
    <source>
        <dbReference type="ARBA" id="ARBA00022490"/>
    </source>
</evidence>
<organism evidence="16 17">
    <name type="scientific">Xenopus tropicalis</name>
    <name type="common">Western clawed frog</name>
    <name type="synonym">Silurana tropicalis</name>
    <dbReference type="NCBI Taxonomy" id="8364"/>
    <lineage>
        <taxon>Eukaryota</taxon>
        <taxon>Metazoa</taxon>
        <taxon>Chordata</taxon>
        <taxon>Craniata</taxon>
        <taxon>Vertebrata</taxon>
        <taxon>Euteleostomi</taxon>
        <taxon>Amphibia</taxon>
        <taxon>Batrachia</taxon>
        <taxon>Anura</taxon>
        <taxon>Pipoidea</taxon>
        <taxon>Pipidae</taxon>
        <taxon>Xenopodinae</taxon>
        <taxon>Xenopus</taxon>
        <taxon>Silurana</taxon>
    </lineage>
</organism>
<dbReference type="InterPro" id="IPR017370">
    <property type="entry name" value="Hatching_enzyme_Uvs2-like"/>
</dbReference>
<dbReference type="FunFam" id="2.60.120.290:FF:000005">
    <property type="entry name" value="Procollagen C-endopeptidase enhancer 1"/>
    <property type="match status" value="1"/>
</dbReference>
<evidence type="ECO:0000256" key="4">
    <source>
        <dbReference type="ARBA" id="ARBA00022729"/>
    </source>
</evidence>
<keyword evidence="8 12" id="KW-0482">Metalloprotease</keyword>
<dbReference type="Pfam" id="PF00431">
    <property type="entry name" value="CUB"/>
    <property type="match status" value="2"/>
</dbReference>
<feature type="domain" description="CUB" evidence="14">
    <location>
        <begin position="413"/>
        <end position="525"/>
    </location>
</feature>
<dbReference type="EC" id="3.4.24.-" evidence="13"/>
<dbReference type="OMA" id="YRTIQHE"/>
<evidence type="ECO:0000256" key="12">
    <source>
        <dbReference type="PROSITE-ProRule" id="PRU01211"/>
    </source>
</evidence>
<keyword evidence="3 12" id="KW-0479">Metal-binding</keyword>
<keyword evidence="7 12" id="KW-0862">Zinc</keyword>
<dbReference type="RefSeq" id="XP_012817271.2">
    <property type="nucleotide sequence ID" value="XM_012961817.2"/>
</dbReference>
<evidence type="ECO:0000256" key="9">
    <source>
        <dbReference type="ARBA" id="ARBA00023157"/>
    </source>
</evidence>
<keyword evidence="4" id="KW-0732">Signal</keyword>
<evidence type="ECO:0000313" key="16">
    <source>
        <dbReference type="Proteomes" id="UP000008143"/>
    </source>
</evidence>
<feature type="binding site" evidence="12">
    <location>
        <position position="200"/>
    </location>
    <ligand>
        <name>Zn(2+)</name>
        <dbReference type="ChEBI" id="CHEBI:29105"/>
        <note>catalytic</note>
    </ligand>
</feature>
<evidence type="ECO:0000256" key="13">
    <source>
        <dbReference type="RuleBase" id="RU361183"/>
    </source>
</evidence>
<dbReference type="PRINTS" id="PR00480">
    <property type="entry name" value="ASTACIN"/>
</dbReference>
<dbReference type="GO" id="GO:0006508">
    <property type="term" value="P:proteolysis"/>
    <property type="evidence" value="ECO:0007669"/>
    <property type="project" value="UniProtKB-KW"/>
</dbReference>
<keyword evidence="1" id="KW-0963">Cytoplasm</keyword>
<sequence>MAESCHCYYVPVAQIYIKSLDSPSTLRSYSPMDSSAPILLLLPWLLSVALTLPIEVIFPRATANETNPVFGDDVFGDILRANEGTNVLLRETDIAVPLGRNSISCKTCLWPKSTNGRVNVPYVFDEKYSEGEKSTIREAMKDFATMTCVEFVPKTAEPNYLSIHPGDGCWSFMGVLGGAQGVSLGGGCLGYRTIQHELTHALGFWHEQNRSDRNKYIDVFWQYISPDASINYQEMDTNNLGMEYDYVSAMHYENWMFSNTSGKITMAAKDDPSRRLGGAKELTNLDYSKINRLYECDVVSTLLNEERGTLKSANYPSPYPNNAKSYFLIRTGSQQVSLKFEAFDIQSSPQCSADYIKIYDGSTKSSPVLLEKSCGTGKHPPLIASGRALLLEFLSDGAQTATGFKALYETVECGGTYTTPLRNITSPNYPKDYPPSKVCLYLISAPPSYTISLRVVTMDIEKSRQCRRDYLEIYNGDSTSAPLLGRFCGSLMMCSPRSNGNSMLLRFVTNGDTQGKGFLLRYSWVAPRSVLP</sequence>
<evidence type="ECO:0000256" key="11">
    <source>
        <dbReference type="PROSITE-ProRule" id="PRU00059"/>
    </source>
</evidence>
<dbReference type="Gene3D" id="3.40.390.10">
    <property type="entry name" value="Collagenase (Catalytic Domain)"/>
    <property type="match status" value="1"/>
</dbReference>
<dbReference type="PROSITE" id="PS51864">
    <property type="entry name" value="ASTACIN"/>
    <property type="match status" value="1"/>
</dbReference>
<keyword evidence="5" id="KW-0677">Repeat</keyword>
<dbReference type="InterPro" id="IPR035914">
    <property type="entry name" value="Sperma_CUB_dom_sf"/>
</dbReference>
<dbReference type="PIRSF" id="PIRSF038057">
    <property type="entry name" value="Hatching_enzyme_Uvs2"/>
    <property type="match status" value="1"/>
</dbReference>
<dbReference type="CDD" id="cd00041">
    <property type="entry name" value="CUB"/>
    <property type="match status" value="2"/>
</dbReference>
<keyword evidence="2 12" id="KW-0645">Protease</keyword>
<evidence type="ECO:0000256" key="2">
    <source>
        <dbReference type="ARBA" id="ARBA00022670"/>
    </source>
</evidence>
<evidence type="ECO:0000256" key="5">
    <source>
        <dbReference type="ARBA" id="ARBA00022737"/>
    </source>
</evidence>
<keyword evidence="16" id="KW-1185">Reference proteome</keyword>
<name>A0A8J0SCT8_XENTR</name>
<dbReference type="SMART" id="SM00235">
    <property type="entry name" value="ZnMc"/>
    <property type="match status" value="1"/>
</dbReference>
<dbReference type="GO" id="GO:0008270">
    <property type="term" value="F:zinc ion binding"/>
    <property type="evidence" value="ECO:0007669"/>
    <property type="project" value="UniProtKB-UniRule"/>
</dbReference>
<dbReference type="InterPro" id="IPR006026">
    <property type="entry name" value="Peptidase_Metallo"/>
</dbReference>
<evidence type="ECO:0000256" key="10">
    <source>
        <dbReference type="ARBA" id="ARBA00037865"/>
    </source>
</evidence>
<proteinExistence type="predicted"/>
<protein>
    <recommendedName>
        <fullName evidence="13">Metalloendopeptidase</fullName>
        <ecNumber evidence="13">3.4.24.-</ecNumber>
    </recommendedName>
</protein>
<dbReference type="Gene3D" id="2.60.120.290">
    <property type="entry name" value="Spermadhesin, CUB domain"/>
    <property type="match status" value="2"/>
</dbReference>
<evidence type="ECO:0000256" key="6">
    <source>
        <dbReference type="ARBA" id="ARBA00022801"/>
    </source>
</evidence>
<gene>
    <name evidence="17 18" type="primary">astl2b</name>
</gene>
<dbReference type="PANTHER" id="PTHR10127:SF884">
    <property type="entry name" value="METALLOENDOPEPTIDASE"/>
    <property type="match status" value="1"/>
</dbReference>
<reference evidence="17" key="1">
    <citation type="submission" date="2025-08" db="UniProtKB">
        <authorList>
            <consortium name="RefSeq"/>
        </authorList>
    </citation>
    <scope>IDENTIFICATION</scope>
    <source>
        <strain evidence="17">Nigerian</strain>
        <tissue evidence="17">Liver and blood</tissue>
    </source>
</reference>